<organism evidence="2 3">
    <name type="scientific">Dietzia maris</name>
    <dbReference type="NCBI Taxonomy" id="37915"/>
    <lineage>
        <taxon>Bacteria</taxon>
        <taxon>Bacillati</taxon>
        <taxon>Actinomycetota</taxon>
        <taxon>Actinomycetes</taxon>
        <taxon>Mycobacteriales</taxon>
        <taxon>Dietziaceae</taxon>
        <taxon>Dietzia</taxon>
    </lineage>
</organism>
<evidence type="ECO:0000313" key="2">
    <source>
        <dbReference type="EMBL" id="RBA36804.1"/>
    </source>
</evidence>
<proteinExistence type="predicted"/>
<evidence type="ECO:0000313" key="3">
    <source>
        <dbReference type="Proteomes" id="UP000252187"/>
    </source>
</evidence>
<dbReference type="Proteomes" id="UP000252187">
    <property type="component" value="Unassembled WGS sequence"/>
</dbReference>
<gene>
    <name evidence="2" type="ORF">DQ226_08430</name>
</gene>
<reference evidence="2 3" key="1">
    <citation type="submission" date="2018-06" db="EMBL/GenBank/DDBJ databases">
        <title>Whole genome sequencing of four bacterial strains from South Shetland trench revealing bio-synthetic gene clusters.</title>
        <authorList>
            <person name="Abdel-Mageed W.M."/>
            <person name="Lehri B."/>
            <person name="Jarmusch S.A."/>
            <person name="Miranda K."/>
            <person name="Goodfellow M."/>
            <person name="Jaspars M."/>
            <person name="Karlyshev A.V."/>
        </authorList>
    </citation>
    <scope>NUCLEOTIDE SEQUENCE [LARGE SCALE GENOMIC DNA]</scope>
    <source>
        <strain evidence="2 3">SST1</strain>
    </source>
</reference>
<dbReference type="InterPro" id="IPR058489">
    <property type="entry name" value="DUF8176"/>
</dbReference>
<comment type="caution">
    <text evidence="2">The sequence shown here is derived from an EMBL/GenBank/DDBJ whole genome shotgun (WGS) entry which is preliminary data.</text>
</comment>
<protein>
    <recommendedName>
        <fullName evidence="1">DUF8176 domain-containing protein</fullName>
    </recommendedName>
</protein>
<dbReference type="EMBL" id="QNTT01000018">
    <property type="protein sequence ID" value="RBA36804.1"/>
    <property type="molecule type" value="Genomic_DNA"/>
</dbReference>
<dbReference type="AlphaFoldDB" id="A0A365PA92"/>
<accession>A0A365PA92</accession>
<evidence type="ECO:0000259" key="1">
    <source>
        <dbReference type="Pfam" id="PF26527"/>
    </source>
</evidence>
<name>A0A365PA92_9ACTN</name>
<sequence>MLIAGVSLLALAQMSGGENEPDNIAADLDQIQAESGAAAQVESAPAEEFACEESESGGTITGAGAGDTKSVAGVILAFEHAYYSARDAEKALDLTSDDSTLVNVDALQEGIDSVPKGTEHCVSITPDGDTATVEITEVRPSQAPQTFVQEITTSRDGDRVEIVEIAEEEQ</sequence>
<feature type="domain" description="DUF8176" evidence="1">
    <location>
        <begin position="50"/>
        <end position="166"/>
    </location>
</feature>
<dbReference type="Pfam" id="PF26527">
    <property type="entry name" value="DUF8176"/>
    <property type="match status" value="1"/>
</dbReference>